<dbReference type="RefSeq" id="WP_167473600.1">
    <property type="nucleotide sequence ID" value="NZ_CP046172.1"/>
</dbReference>
<organism evidence="1 2">
    <name type="scientific">Nocardia arthritidis</name>
    <dbReference type="NCBI Taxonomy" id="228602"/>
    <lineage>
        <taxon>Bacteria</taxon>
        <taxon>Bacillati</taxon>
        <taxon>Actinomycetota</taxon>
        <taxon>Actinomycetes</taxon>
        <taxon>Mycobacteriales</taxon>
        <taxon>Nocardiaceae</taxon>
        <taxon>Nocardia</taxon>
    </lineage>
</organism>
<proteinExistence type="predicted"/>
<dbReference type="EMBL" id="CP046172">
    <property type="protein sequence ID" value="QIS10655.1"/>
    <property type="molecule type" value="Genomic_DNA"/>
</dbReference>
<evidence type="ECO:0000313" key="2">
    <source>
        <dbReference type="Proteomes" id="UP000503540"/>
    </source>
</evidence>
<evidence type="ECO:0000313" key="1">
    <source>
        <dbReference type="EMBL" id="QIS10655.1"/>
    </source>
</evidence>
<dbReference type="KEGG" id="nah:F5544_13840"/>
<sequence length="100" mass="10499">MSGMLWLRGHAAHGTCWVRADQVVAVFAGPPTNTGYTVYATVASADPLNKAALRVADGVASAELANWIAGRCVVFLTLHHDAAGELAFTGSDVEFTEAPR</sequence>
<name>A0A6G9YBK7_9NOCA</name>
<reference evidence="1 2" key="1">
    <citation type="journal article" date="2019" name="ACS Chem. Biol.">
        <title>Identification and Mobilization of a Cryptic Antibiotic Biosynthesis Gene Locus from a Human-Pathogenic Nocardia Isolate.</title>
        <authorList>
            <person name="Herisse M."/>
            <person name="Ishida K."/>
            <person name="Porter J.L."/>
            <person name="Howden B."/>
            <person name="Hertweck C."/>
            <person name="Stinear T.P."/>
            <person name="Pidot S.J."/>
        </authorList>
    </citation>
    <scope>NUCLEOTIDE SEQUENCE [LARGE SCALE GENOMIC DNA]</scope>
    <source>
        <strain evidence="1 2">AUSMDU00012717</strain>
    </source>
</reference>
<dbReference type="AlphaFoldDB" id="A0A6G9YBK7"/>
<dbReference type="Proteomes" id="UP000503540">
    <property type="component" value="Chromosome"/>
</dbReference>
<protein>
    <submittedName>
        <fullName evidence="1">Uncharacterized protein</fullName>
    </submittedName>
</protein>
<gene>
    <name evidence="1" type="ORF">F5544_13840</name>
</gene>
<keyword evidence="2" id="KW-1185">Reference proteome</keyword>
<accession>A0A6G9YBK7</accession>